<proteinExistence type="predicted"/>
<evidence type="ECO:0008006" key="3">
    <source>
        <dbReference type="Google" id="ProtNLM"/>
    </source>
</evidence>
<sequence>MSQHTYVNFYYTLHVHNLLNSHISSISIFNELNFSYWNKQVQFYLDEKSNKLNLMFIRMIVVDSIKTSLPKIESAKEFIGLMEERFQKLISLLLGH</sequence>
<comment type="caution">
    <text evidence="1">The sequence shown here is derived from an EMBL/GenBank/DDBJ whole genome shotgun (WGS) entry which is preliminary data.</text>
</comment>
<gene>
    <name evidence="1" type="ORF">CR513_46185</name>
</gene>
<feature type="non-terminal residue" evidence="1">
    <location>
        <position position="1"/>
    </location>
</feature>
<reference evidence="1" key="1">
    <citation type="submission" date="2018-05" db="EMBL/GenBank/DDBJ databases">
        <title>Draft genome of Mucuna pruriens seed.</title>
        <authorList>
            <person name="Nnadi N.E."/>
            <person name="Vos R."/>
            <person name="Hasami M.H."/>
            <person name="Devisetty U.K."/>
            <person name="Aguiy J.C."/>
        </authorList>
    </citation>
    <scope>NUCLEOTIDE SEQUENCE [LARGE SCALE GENOMIC DNA]</scope>
    <source>
        <strain evidence="1">JCA_2017</strain>
    </source>
</reference>
<dbReference type="AlphaFoldDB" id="A0A371F741"/>
<dbReference type="Proteomes" id="UP000257109">
    <property type="component" value="Unassembled WGS sequence"/>
</dbReference>
<keyword evidence="2" id="KW-1185">Reference proteome</keyword>
<organism evidence="1 2">
    <name type="scientific">Mucuna pruriens</name>
    <name type="common">Velvet bean</name>
    <name type="synonym">Dolichos pruriens</name>
    <dbReference type="NCBI Taxonomy" id="157652"/>
    <lineage>
        <taxon>Eukaryota</taxon>
        <taxon>Viridiplantae</taxon>
        <taxon>Streptophyta</taxon>
        <taxon>Embryophyta</taxon>
        <taxon>Tracheophyta</taxon>
        <taxon>Spermatophyta</taxon>
        <taxon>Magnoliopsida</taxon>
        <taxon>eudicotyledons</taxon>
        <taxon>Gunneridae</taxon>
        <taxon>Pentapetalae</taxon>
        <taxon>rosids</taxon>
        <taxon>fabids</taxon>
        <taxon>Fabales</taxon>
        <taxon>Fabaceae</taxon>
        <taxon>Papilionoideae</taxon>
        <taxon>50 kb inversion clade</taxon>
        <taxon>NPAAA clade</taxon>
        <taxon>indigoferoid/millettioid clade</taxon>
        <taxon>Phaseoleae</taxon>
        <taxon>Mucuna</taxon>
    </lineage>
</organism>
<dbReference type="OrthoDB" id="833888at2759"/>
<accession>A0A371F741</accession>
<protein>
    <recommendedName>
        <fullName evidence="3">Copia protein</fullName>
    </recommendedName>
</protein>
<evidence type="ECO:0000313" key="2">
    <source>
        <dbReference type="Proteomes" id="UP000257109"/>
    </source>
</evidence>
<dbReference type="EMBL" id="QJKJ01010292">
    <property type="protein sequence ID" value="RDX74111.1"/>
    <property type="molecule type" value="Genomic_DNA"/>
</dbReference>
<evidence type="ECO:0000313" key="1">
    <source>
        <dbReference type="EMBL" id="RDX74111.1"/>
    </source>
</evidence>
<name>A0A371F741_MUCPR</name>